<accession>A0A218XSK1</accession>
<evidence type="ECO:0000313" key="1">
    <source>
        <dbReference type="EMBL" id="OWM88007.1"/>
    </source>
</evidence>
<name>A0A218XSK1_PUNGR</name>
<organism evidence="1 2">
    <name type="scientific">Punica granatum</name>
    <name type="common">Pomegranate</name>
    <dbReference type="NCBI Taxonomy" id="22663"/>
    <lineage>
        <taxon>Eukaryota</taxon>
        <taxon>Viridiplantae</taxon>
        <taxon>Streptophyta</taxon>
        <taxon>Embryophyta</taxon>
        <taxon>Tracheophyta</taxon>
        <taxon>Spermatophyta</taxon>
        <taxon>Magnoliopsida</taxon>
        <taxon>eudicotyledons</taxon>
        <taxon>Gunneridae</taxon>
        <taxon>Pentapetalae</taxon>
        <taxon>rosids</taxon>
        <taxon>malvids</taxon>
        <taxon>Myrtales</taxon>
        <taxon>Lythraceae</taxon>
        <taxon>Punica</taxon>
    </lineage>
</organism>
<gene>
    <name evidence="1" type="ORF">CDL15_Pgr016580</name>
</gene>
<evidence type="ECO:0000313" key="2">
    <source>
        <dbReference type="Proteomes" id="UP000197138"/>
    </source>
</evidence>
<protein>
    <submittedName>
        <fullName evidence="1">Uncharacterized protein</fullName>
    </submittedName>
</protein>
<sequence length="70" mass="8045">MTDSGVQGQLSRVNCWHRFSLAKARSRQQKPLMGRSPESFQEDVINFRCAVQQSMTVKNCTEARHSVYIN</sequence>
<dbReference type="Proteomes" id="UP000197138">
    <property type="component" value="Unassembled WGS sequence"/>
</dbReference>
<dbReference type="AlphaFoldDB" id="A0A218XSK1"/>
<dbReference type="EMBL" id="MTKT01000799">
    <property type="protein sequence ID" value="OWM88007.1"/>
    <property type="molecule type" value="Genomic_DNA"/>
</dbReference>
<proteinExistence type="predicted"/>
<reference evidence="2" key="1">
    <citation type="journal article" date="2017" name="Plant J.">
        <title>The pomegranate (Punica granatum L.) genome and the genomics of punicalagin biosynthesis.</title>
        <authorList>
            <person name="Qin G."/>
            <person name="Xu C."/>
            <person name="Ming R."/>
            <person name="Tang H."/>
            <person name="Guyot R."/>
            <person name="Kramer E.M."/>
            <person name="Hu Y."/>
            <person name="Yi X."/>
            <person name="Qi Y."/>
            <person name="Xu X."/>
            <person name="Gao Z."/>
            <person name="Pan H."/>
            <person name="Jian J."/>
            <person name="Tian Y."/>
            <person name="Yue Z."/>
            <person name="Xu Y."/>
        </authorList>
    </citation>
    <scope>NUCLEOTIDE SEQUENCE [LARGE SCALE GENOMIC DNA]</scope>
    <source>
        <strain evidence="2">cv. Dabenzi</strain>
    </source>
</reference>
<comment type="caution">
    <text evidence="1">The sequence shown here is derived from an EMBL/GenBank/DDBJ whole genome shotgun (WGS) entry which is preliminary data.</text>
</comment>